<keyword evidence="2" id="KW-1185">Reference proteome</keyword>
<comment type="caution">
    <text evidence="1">The sequence shown here is derived from an EMBL/GenBank/DDBJ whole genome shotgun (WGS) entry which is preliminary data.</text>
</comment>
<dbReference type="InParanoid" id="A0A024G215"/>
<name>A0A024G215_9STRA</name>
<dbReference type="OrthoDB" id="66414at2759"/>
<dbReference type="GO" id="GO:0003676">
    <property type="term" value="F:nucleic acid binding"/>
    <property type="evidence" value="ECO:0007669"/>
    <property type="project" value="InterPro"/>
</dbReference>
<dbReference type="Proteomes" id="UP000053237">
    <property type="component" value="Unassembled WGS sequence"/>
</dbReference>
<protein>
    <recommendedName>
        <fullName evidence="3">RRM domain-containing protein</fullName>
    </recommendedName>
</protein>
<dbReference type="AlphaFoldDB" id="A0A024G215"/>
<dbReference type="EMBL" id="CAIX01000011">
    <property type="protein sequence ID" value="CCI40711.1"/>
    <property type="molecule type" value="Genomic_DNA"/>
</dbReference>
<evidence type="ECO:0000313" key="1">
    <source>
        <dbReference type="EMBL" id="CCI40711.1"/>
    </source>
</evidence>
<organism evidence="1 2">
    <name type="scientific">Albugo candida</name>
    <dbReference type="NCBI Taxonomy" id="65357"/>
    <lineage>
        <taxon>Eukaryota</taxon>
        <taxon>Sar</taxon>
        <taxon>Stramenopiles</taxon>
        <taxon>Oomycota</taxon>
        <taxon>Peronosporomycetes</taxon>
        <taxon>Albuginales</taxon>
        <taxon>Albuginaceae</taxon>
        <taxon>Albugo</taxon>
    </lineage>
</organism>
<reference evidence="1 2" key="1">
    <citation type="submission" date="2012-05" db="EMBL/GenBank/DDBJ databases">
        <title>Recombination and specialization in a pathogen metapopulation.</title>
        <authorList>
            <person name="Gardiner A."/>
            <person name="Kemen E."/>
            <person name="Schultz-Larsen T."/>
            <person name="MacLean D."/>
            <person name="Van Oosterhout C."/>
            <person name="Jones J.D.G."/>
        </authorList>
    </citation>
    <scope>NUCLEOTIDE SEQUENCE [LARGE SCALE GENOMIC DNA]</scope>
    <source>
        <strain evidence="1 2">Ac Nc2</strain>
    </source>
</reference>
<sequence length="962" mass="109782">MRFRVDRLRIYSRLYSNESRNTNKAVKETKNNRNHIASFPKPLTFTFRSSTARSLSSHTLGNTSPMSHLSSGDIADRELTKKKSVSGSHHANVDSQLGNKSFDVDFLASRIGNYHAERNSAEDSSFDFEVREENRIDAVSKAERILSVLRNSLTEHQIGKIVHRLSQYSTLPRLTNRSKKQFLRSLQQRFGPDHMKEFEVLLAFLEGRDEDWLRRIVETDEDVAIDNVESAKVTSSLVIGLSPDLVTDPKFVTVVLCYARLACLNSLRLIRQPASCLNSNSKDMTLDSAPKKLSALWQVKNDFCRMLDAEGLGMYADAMGIRPTLSFLSDTGGASSSNIGVKSLFKEEEDPEWAAFNLESDRMDFRMLMTEMQEIVDLFMHHLSSDELANLLLSVLASLRTSKLHRKIFQEMVSNIQTRLPDEHQNDIMGRVVPFLSGNSAKLEDFQSPNAIHALQHHQFRHQAIIRSLLECRMRFGHLWIHDIDDVQEDHAVPRRLAVEKRQDIVTMAWNIANVLDNRQYHSFFNRFVQYKVAWRPNRPNFIRTFLDDIERRFGPECAPLLMPLFRKTFSDLSVETLTICRVKSRHMHKLVTQTVRLEELNAEGKARLQNFWRFENCIFYSNLPIGATRADVEDAFRHIGKVKNVNFFQHPVDGNPPIFKFVSDIDNEVDRNDLDIENESVGFDHEELDNDLDNELADDIIEDSEFDHCPNKESESKIDLAPVVGLESQKANKRRRRRVPKNKLRISASGKVSPYCALVEFEDTYSKDRALRPALQIFGVMMSGTYEVRAVFASDVTSNRCISIHNIAFGTPTRVVIDQINTILKLETNGGLQVSLYDCPDSQENPNAVSIPLHVLITNGRLDLSFPSYQEAAQAVDILGNYVSQYKRIRPLSREEEEVKLIADKHTESVDSVNGSETIVGFNTASTSNSDAHGDDATSQYRPFDVTWSRLTRSTDRHEFV</sequence>
<evidence type="ECO:0000313" key="2">
    <source>
        <dbReference type="Proteomes" id="UP000053237"/>
    </source>
</evidence>
<accession>A0A024G215</accession>
<dbReference type="SUPFAM" id="SSF54928">
    <property type="entry name" value="RNA-binding domain, RBD"/>
    <property type="match status" value="1"/>
</dbReference>
<dbReference type="InterPro" id="IPR035979">
    <property type="entry name" value="RBD_domain_sf"/>
</dbReference>
<gene>
    <name evidence="1" type="ORF">BN9_014950</name>
</gene>
<proteinExistence type="predicted"/>
<evidence type="ECO:0008006" key="3">
    <source>
        <dbReference type="Google" id="ProtNLM"/>
    </source>
</evidence>